<evidence type="ECO:0000313" key="4">
    <source>
        <dbReference type="EMBL" id="KAF7634606.1"/>
    </source>
</evidence>
<name>A0A8S9ZNE8_9BILA</name>
<feature type="domain" description="CUB" evidence="3">
    <location>
        <begin position="21"/>
        <end position="117"/>
    </location>
</feature>
<dbReference type="OrthoDB" id="5863188at2759"/>
<dbReference type="EMBL" id="JABEBT010000054">
    <property type="protein sequence ID" value="KAF7634606.1"/>
    <property type="molecule type" value="Genomic_DNA"/>
</dbReference>
<dbReference type="Gene3D" id="2.60.120.290">
    <property type="entry name" value="Spermadhesin, CUB domain"/>
    <property type="match status" value="1"/>
</dbReference>
<comment type="caution">
    <text evidence="4">The sequence shown here is derived from an EMBL/GenBank/DDBJ whole genome shotgun (WGS) entry which is preliminary data.</text>
</comment>
<dbReference type="InterPro" id="IPR000859">
    <property type="entry name" value="CUB_dom"/>
</dbReference>
<evidence type="ECO:0000256" key="2">
    <source>
        <dbReference type="PROSITE-ProRule" id="PRU00059"/>
    </source>
</evidence>
<reference evidence="4" key="1">
    <citation type="journal article" date="2020" name="Ecol. Evol.">
        <title>Genome structure and content of the rice root-knot nematode (Meloidogyne graminicola).</title>
        <authorList>
            <person name="Phan N.T."/>
            <person name="Danchin E.G.J."/>
            <person name="Klopp C."/>
            <person name="Perfus-Barbeoch L."/>
            <person name="Kozlowski D.K."/>
            <person name="Koutsovoulos G.D."/>
            <person name="Lopez-Roques C."/>
            <person name="Bouchez O."/>
            <person name="Zahm M."/>
            <person name="Besnard G."/>
            <person name="Bellafiore S."/>
        </authorList>
    </citation>
    <scope>NUCLEOTIDE SEQUENCE</scope>
    <source>
        <strain evidence="4">VN-18</strain>
    </source>
</reference>
<keyword evidence="1" id="KW-1015">Disulfide bond</keyword>
<proteinExistence type="predicted"/>
<gene>
    <name evidence="4" type="ORF">Mgra_00005943</name>
</gene>
<dbReference type="AlphaFoldDB" id="A0A8S9ZNE8"/>
<evidence type="ECO:0000256" key="1">
    <source>
        <dbReference type="ARBA" id="ARBA00023157"/>
    </source>
</evidence>
<dbReference type="InterPro" id="IPR035914">
    <property type="entry name" value="Sperma_CUB_dom_sf"/>
</dbReference>
<sequence length="117" mass="13807">MSFISSHRHIDAEYRSIKSDCGGAFLANTEWTEISFISERTLKRINQKHKRCRWFLYTAQQQPLEIIFEQFSFPSTNGNCMDEFIEIRDVGSISQCQHPACSKEQLNTKMKNNTYMW</sequence>
<organism evidence="4 5">
    <name type="scientific">Meloidogyne graminicola</name>
    <dbReference type="NCBI Taxonomy" id="189291"/>
    <lineage>
        <taxon>Eukaryota</taxon>
        <taxon>Metazoa</taxon>
        <taxon>Ecdysozoa</taxon>
        <taxon>Nematoda</taxon>
        <taxon>Chromadorea</taxon>
        <taxon>Rhabditida</taxon>
        <taxon>Tylenchina</taxon>
        <taxon>Tylenchomorpha</taxon>
        <taxon>Tylenchoidea</taxon>
        <taxon>Meloidogynidae</taxon>
        <taxon>Meloidogyninae</taxon>
        <taxon>Meloidogyne</taxon>
    </lineage>
</organism>
<accession>A0A8S9ZNE8</accession>
<keyword evidence="5" id="KW-1185">Reference proteome</keyword>
<evidence type="ECO:0000313" key="5">
    <source>
        <dbReference type="Proteomes" id="UP000605970"/>
    </source>
</evidence>
<evidence type="ECO:0000259" key="3">
    <source>
        <dbReference type="PROSITE" id="PS01180"/>
    </source>
</evidence>
<dbReference type="Proteomes" id="UP000605970">
    <property type="component" value="Unassembled WGS sequence"/>
</dbReference>
<comment type="caution">
    <text evidence="2">Lacks conserved residue(s) required for the propagation of feature annotation.</text>
</comment>
<protein>
    <recommendedName>
        <fullName evidence="3">CUB domain-containing protein</fullName>
    </recommendedName>
</protein>
<dbReference type="PROSITE" id="PS01180">
    <property type="entry name" value="CUB"/>
    <property type="match status" value="1"/>
</dbReference>
<dbReference type="SUPFAM" id="SSF49854">
    <property type="entry name" value="Spermadhesin, CUB domain"/>
    <property type="match status" value="1"/>
</dbReference>